<gene>
    <name evidence="1" type="ORF">LCGC14_1245730</name>
</gene>
<name>A0A0F9LRH8_9ZZZZ</name>
<evidence type="ECO:0000313" key="1">
    <source>
        <dbReference type="EMBL" id="KKM89741.1"/>
    </source>
</evidence>
<accession>A0A0F9LRH8</accession>
<dbReference type="AlphaFoldDB" id="A0A0F9LRH8"/>
<proteinExistence type="predicted"/>
<reference evidence="1" key="1">
    <citation type="journal article" date="2015" name="Nature">
        <title>Complex archaea that bridge the gap between prokaryotes and eukaryotes.</title>
        <authorList>
            <person name="Spang A."/>
            <person name="Saw J.H."/>
            <person name="Jorgensen S.L."/>
            <person name="Zaremba-Niedzwiedzka K."/>
            <person name="Martijn J."/>
            <person name="Lind A.E."/>
            <person name="van Eijk R."/>
            <person name="Schleper C."/>
            <person name="Guy L."/>
            <person name="Ettema T.J."/>
        </authorList>
    </citation>
    <scope>NUCLEOTIDE SEQUENCE</scope>
</reference>
<protein>
    <submittedName>
        <fullName evidence="1">Uncharacterized protein</fullName>
    </submittedName>
</protein>
<organism evidence="1">
    <name type="scientific">marine sediment metagenome</name>
    <dbReference type="NCBI Taxonomy" id="412755"/>
    <lineage>
        <taxon>unclassified sequences</taxon>
        <taxon>metagenomes</taxon>
        <taxon>ecological metagenomes</taxon>
    </lineage>
</organism>
<sequence length="60" mass="6422">MVATEEQADAVESALKQGPVALIAPDDPQSLTHGLEGFLVVMVHEDEPESHMNKAVRILG</sequence>
<dbReference type="EMBL" id="LAZR01006773">
    <property type="protein sequence ID" value="KKM89741.1"/>
    <property type="molecule type" value="Genomic_DNA"/>
</dbReference>
<comment type="caution">
    <text evidence="1">The sequence shown here is derived from an EMBL/GenBank/DDBJ whole genome shotgun (WGS) entry which is preliminary data.</text>
</comment>